<reference evidence="10" key="1">
    <citation type="submission" date="2017-01" db="EMBL/GenBank/DDBJ databases">
        <authorList>
            <person name="Varghese N."/>
            <person name="Submissions S."/>
        </authorList>
    </citation>
    <scope>NUCLEOTIDE SEQUENCE [LARGE SCALE GENOMIC DNA]</scope>
    <source>
        <strain evidence="10">ATCC 51758</strain>
    </source>
</reference>
<dbReference type="NCBIfam" id="TIGR01728">
    <property type="entry name" value="SsuA_fam"/>
    <property type="match status" value="1"/>
</dbReference>
<dbReference type="Proteomes" id="UP000186819">
    <property type="component" value="Unassembled WGS sequence"/>
</dbReference>
<dbReference type="GO" id="GO:0042626">
    <property type="term" value="F:ATPase-coupled transmembrane transporter activity"/>
    <property type="evidence" value="ECO:0007669"/>
    <property type="project" value="InterPro"/>
</dbReference>
<evidence type="ECO:0000313" key="10">
    <source>
        <dbReference type="Proteomes" id="UP000186819"/>
    </source>
</evidence>
<gene>
    <name evidence="9" type="ORF">SAMN05421829_10926</name>
</gene>
<dbReference type="GO" id="GO:0016020">
    <property type="term" value="C:membrane"/>
    <property type="evidence" value="ECO:0007669"/>
    <property type="project" value="InterPro"/>
</dbReference>
<name>A0A1N6XL98_9RHOO</name>
<dbReference type="SUPFAM" id="SSF53850">
    <property type="entry name" value="Periplasmic binding protein-like II"/>
    <property type="match status" value="1"/>
</dbReference>
<dbReference type="EMBL" id="FTMD01000009">
    <property type="protein sequence ID" value="SIR03037.1"/>
    <property type="molecule type" value="Genomic_DNA"/>
</dbReference>
<protein>
    <recommendedName>
        <fullName evidence="6">Putative aliphatic sulfonates-binding protein</fullName>
    </recommendedName>
</protein>
<dbReference type="FunFam" id="3.40.190.10:FF:000050">
    <property type="entry name" value="Sulfonate ABC transporter substrate-binding protein"/>
    <property type="match status" value="1"/>
</dbReference>
<dbReference type="RefSeq" id="WP_076602760.1">
    <property type="nucleotide sequence ID" value="NZ_FTMD01000009.1"/>
</dbReference>
<sequence>MKIIHTGALKRRLLAALGFGLALAAQPAAAAEDVLRIGYQKSSSILIILKGQGTLEKALAPLGVKVQWHEFSSGLPLLEGVNVGSIDLSADVAETVPLFAQAAGAKLTYLAQETPSPSAQAIVVPKDSPIRTVADLKGRKVGVAKAAGAHNLLLQSLEKSGLRFTDVEAAYLQPADGRAAFEKGAIDAWAIWDPFLATVQAKSGARIVADGSYADVGYRRFYLASTTYAQRRPDVLQKVFEQLRETGEWIKKNPKDAAQVHAPLIGLDTATVEVANGRRSYAVALVDDTALAEQQGIADAFTTEKLLSKKLDVRENDIWKGLR</sequence>
<dbReference type="PANTHER" id="PTHR30024:SF42">
    <property type="entry name" value="ALIPHATIC SULFONATES-BINDING PROTEIN-RELATED"/>
    <property type="match status" value="1"/>
</dbReference>
<feature type="chain" id="PRO_5012749165" description="Putative aliphatic sulfonates-binding protein" evidence="7">
    <location>
        <begin position="31"/>
        <end position="323"/>
    </location>
</feature>
<dbReference type="AlphaFoldDB" id="A0A1N6XL98"/>
<evidence type="ECO:0000256" key="2">
    <source>
        <dbReference type="ARBA" id="ARBA00010742"/>
    </source>
</evidence>
<evidence type="ECO:0000256" key="4">
    <source>
        <dbReference type="ARBA" id="ARBA00022729"/>
    </source>
</evidence>
<evidence type="ECO:0000256" key="6">
    <source>
        <dbReference type="ARBA" id="ARBA00070228"/>
    </source>
</evidence>
<dbReference type="InterPro" id="IPR010067">
    <property type="entry name" value="ABC_SsuA_sub-bd"/>
</dbReference>
<dbReference type="GO" id="GO:0042597">
    <property type="term" value="C:periplasmic space"/>
    <property type="evidence" value="ECO:0007669"/>
    <property type="project" value="UniProtKB-SubCell"/>
</dbReference>
<evidence type="ECO:0000256" key="7">
    <source>
        <dbReference type="SAM" id="SignalP"/>
    </source>
</evidence>
<feature type="domain" description="Solute-binding protein family 3/N-terminal" evidence="8">
    <location>
        <begin position="34"/>
        <end position="253"/>
    </location>
</feature>
<accession>A0A1N6XL98</accession>
<evidence type="ECO:0000313" key="9">
    <source>
        <dbReference type="EMBL" id="SIR03037.1"/>
    </source>
</evidence>
<keyword evidence="10" id="KW-1185">Reference proteome</keyword>
<dbReference type="Pfam" id="PF09084">
    <property type="entry name" value="NMT1"/>
    <property type="match status" value="1"/>
</dbReference>
<dbReference type="OrthoDB" id="286202at2"/>
<evidence type="ECO:0000256" key="1">
    <source>
        <dbReference type="ARBA" id="ARBA00004418"/>
    </source>
</evidence>
<feature type="signal peptide" evidence="7">
    <location>
        <begin position="1"/>
        <end position="30"/>
    </location>
</feature>
<dbReference type="PANTHER" id="PTHR30024">
    <property type="entry name" value="ALIPHATIC SULFONATES-BINDING PROTEIN-RELATED"/>
    <property type="match status" value="1"/>
</dbReference>
<dbReference type="SMART" id="SM00062">
    <property type="entry name" value="PBPb"/>
    <property type="match status" value="1"/>
</dbReference>
<proteinExistence type="inferred from homology"/>
<evidence type="ECO:0000256" key="3">
    <source>
        <dbReference type="ARBA" id="ARBA00022448"/>
    </source>
</evidence>
<organism evidence="9 10">
    <name type="scientific">Aromatoleum tolulyticum</name>
    <dbReference type="NCBI Taxonomy" id="34027"/>
    <lineage>
        <taxon>Bacteria</taxon>
        <taxon>Pseudomonadati</taxon>
        <taxon>Pseudomonadota</taxon>
        <taxon>Betaproteobacteria</taxon>
        <taxon>Rhodocyclales</taxon>
        <taxon>Rhodocyclaceae</taxon>
        <taxon>Aromatoleum</taxon>
    </lineage>
</organism>
<dbReference type="STRING" id="34027.SAMN05421829_10926"/>
<comment type="similarity">
    <text evidence="2">Belongs to the bacterial solute-binding protein SsuA/TauA family.</text>
</comment>
<comment type="subcellular location">
    <subcellularLocation>
        <location evidence="1">Periplasm</location>
    </subcellularLocation>
</comment>
<dbReference type="InterPro" id="IPR015168">
    <property type="entry name" value="SsuA/THI5"/>
</dbReference>
<evidence type="ECO:0000256" key="5">
    <source>
        <dbReference type="ARBA" id="ARBA00055538"/>
    </source>
</evidence>
<comment type="function">
    <text evidence="5">Part of a binding-protein-dependent transport system for aliphatic sulfonates. Putative binding protein.</text>
</comment>
<keyword evidence="4 7" id="KW-0732">Signal</keyword>
<dbReference type="Gene3D" id="3.40.190.10">
    <property type="entry name" value="Periplasmic binding protein-like II"/>
    <property type="match status" value="2"/>
</dbReference>
<dbReference type="InterPro" id="IPR001638">
    <property type="entry name" value="Solute-binding_3/MltF_N"/>
</dbReference>
<evidence type="ECO:0000259" key="8">
    <source>
        <dbReference type="SMART" id="SM00062"/>
    </source>
</evidence>
<keyword evidence="3" id="KW-0813">Transport</keyword>